<dbReference type="InterPro" id="IPR041684">
    <property type="entry name" value="Znf-PHD-like"/>
</dbReference>
<dbReference type="Gene3D" id="3.40.50.300">
    <property type="entry name" value="P-loop containing nucleotide triphosphate hydrolases"/>
    <property type="match status" value="1"/>
</dbReference>
<feature type="compositionally biased region" description="Basic and acidic residues" evidence="11">
    <location>
        <begin position="194"/>
        <end position="207"/>
    </location>
</feature>
<sequence length="1626" mass="183243">MAWGDHVSNLEDSDEMDLLPAPSKPRASKGNGRVTSPPLSSLSHRFRDSAQKPSDKRASNKTAEDKKKAFIGGPSRPWEYEPYSGNTTVDSVLEELEGPNGKAWYNIEYEDGNKQKISIDNLIKLRNGRNALDLFKNDEGDMSSPEFPRARATRSRNKPENSDFVDTTKLSYLDESDESSFASKNATKKRRLDKGRVSRLIEGDSRSSSRLGGRVSSRLSSRPFTVPSGSEEDFAEETENEDGMASSRVSRDSRRPSGRNTRASTAKPTKLQIKSRGSDEIDELATDVRVIDDSEGSEIGLARPIVGRRSQRKLLVHTMMPQTQPASKRGQALKAQSSSSGDDRPQATRKSGRERHGAKSLREIEVDEEIYADEDVKTTAPKVISISEVYKPISKTAPFAIFHNKDCEVCKETGTSNTKGPLIYCQGCSNSIHRNCLGYRAGRQPIVTKVGEEEFVMQCRRCIGLYTKKDPYAPKLFSCQDCGKTGKGCTAFSAKKTAKQEEKMRLENDGKDPITEVSPDLINNAENLLFRCVKCYRPWHFEHLPPLSRSSKSSKAKDKDQREARLTEYADAEWECKDCQNIPSKVQGIVAWRAKSRDTYEEGTTIEELSEDEKEYLIKWEGQSYFACTWMPGAWVWGATVAVMRNSFIRREEGMNLLPKWTSEEAIPEAFLRMEIIFDVEYEDDYEPQTEEDDKTNISAVEKVLVKFLGLGYEESVWESPPSPGDGDRWTDFVSAYNEYVVGQYFEADSQSVMLARVDRFFKKKFVQLDKQPESITGELMPYQLEGVNWLLYNFHHRKNVILADEMGLGKTIQVVSAVAALIKQSPKCWPFLIVTPNSTCPNWRREFKKWAPGVRVVTFYGPSAGREMAMQYELFPNNCKDMRAHVVVTSYEGPVEASSRNFFKKQKWAGMIVDEGQRLKNDENLLYIALMALKIPFQALLTGTPLQNNKRELFNLLQFLDKSINAAELDEQYEELTNENIPELHDLIRPYFLRRTKVQVLKFLPPMAQVILPVSMSVVQKKLYKSILGKNPELIKTILGANKDVVSMKERGNLNNILMQLRKCLCHPFIYSSAIEERTVGEEALYRNLVDASSKFQLLEMMLPKLKERGHRVLLFSQFLDQLDLVEDFLNGLGLKFQRLDGKINALEKQKRIDQFNAEDSELFAFLLSTRAGGVGINLATADTVIIMDPDFNPHQDLQALSRAHRIGQKKKVLVFQLMTKDSAEEKIVQIGRKKMALDQALIESMDQEDDAGMDLETILAHGAAALFNDDDRNDIRYDSASIDKLLDRTQVENTKIDDKESAESQFSFARIWANDKGDLSDDVGDPDEEAAPPDSSVWEKILKQREADAAEAASKNLQIFGRGKRARHTVEYQRDDDDDLLRPSSPPMPGKKNKKRLRGTDEESDFGSAGPIESDKDDESEIGPVHAGELELSSQKQAPGGILKSNSHEVYVSGKIRKEYTPRNCPIPGPTQDGHFSGFRGQQALGSYAPTQNQQAQRHQQPQTYYANQPPQHQPYGAPVQGFGGRNFVQQHSGQTRHCQACNQHHVPGQCQLKNSERVCGLCGLAHFGAAFTYTKCPHLLSDIKIRLMLDALSKSTEDPNLVDIAKHVLLSELGSPKRPRRIA</sequence>
<dbReference type="OrthoDB" id="5857104at2759"/>
<feature type="domain" description="Helicase ATP-binding" evidence="13">
    <location>
        <begin position="792"/>
        <end position="964"/>
    </location>
</feature>
<dbReference type="Pfam" id="PF23615">
    <property type="entry name" value="Chromo_MIT1"/>
    <property type="match status" value="1"/>
</dbReference>
<keyword evidence="4" id="KW-0547">Nucleotide-binding</keyword>
<comment type="subunit">
    <text evidence="2">Component of the NuA4 histone acetyltransferase complex.</text>
</comment>
<evidence type="ECO:0000256" key="1">
    <source>
        <dbReference type="ARBA" id="ARBA00004123"/>
    </source>
</evidence>
<dbReference type="GO" id="GO:0003682">
    <property type="term" value="F:chromatin binding"/>
    <property type="evidence" value="ECO:0007669"/>
    <property type="project" value="TreeGrafter"/>
</dbReference>
<evidence type="ECO:0000256" key="8">
    <source>
        <dbReference type="ARBA" id="ARBA00022840"/>
    </source>
</evidence>
<evidence type="ECO:0000259" key="14">
    <source>
        <dbReference type="PROSITE" id="PS51194"/>
    </source>
</evidence>
<dbReference type="InterPro" id="IPR040934">
    <property type="entry name" value="Znf-CCCH_6"/>
</dbReference>
<dbReference type="InterPro" id="IPR038718">
    <property type="entry name" value="SNF2-like_sf"/>
</dbReference>
<dbReference type="Pfam" id="PF23614">
    <property type="entry name" value="DUF7141"/>
    <property type="match status" value="1"/>
</dbReference>
<dbReference type="SUPFAM" id="SSF54160">
    <property type="entry name" value="Chromo domain-like"/>
    <property type="match status" value="1"/>
</dbReference>
<dbReference type="SMART" id="SM00249">
    <property type="entry name" value="PHD"/>
    <property type="match status" value="1"/>
</dbReference>
<evidence type="ECO:0000256" key="9">
    <source>
        <dbReference type="ARBA" id="ARBA00023242"/>
    </source>
</evidence>
<proteinExistence type="predicted"/>
<keyword evidence="5 10" id="KW-0863">Zinc-finger</keyword>
<feature type="compositionally biased region" description="Low complexity" evidence="11">
    <location>
        <begin position="208"/>
        <end position="222"/>
    </location>
</feature>
<evidence type="ECO:0000256" key="5">
    <source>
        <dbReference type="ARBA" id="ARBA00022771"/>
    </source>
</evidence>
<feature type="domain" description="PHD-type" evidence="12">
    <location>
        <begin position="404"/>
        <end position="465"/>
    </location>
</feature>
<dbReference type="InterPro" id="IPR019787">
    <property type="entry name" value="Znf_PHD-finger"/>
</dbReference>
<dbReference type="GO" id="GO:0042393">
    <property type="term" value="F:histone binding"/>
    <property type="evidence" value="ECO:0007669"/>
    <property type="project" value="TreeGrafter"/>
</dbReference>
<dbReference type="GO" id="GO:0140658">
    <property type="term" value="F:ATP-dependent chromatin remodeler activity"/>
    <property type="evidence" value="ECO:0007669"/>
    <property type="project" value="TreeGrafter"/>
</dbReference>
<dbReference type="InterPro" id="IPR055565">
    <property type="entry name" value="DUF7141"/>
</dbReference>
<keyword evidence="3" id="KW-0479">Metal-binding</keyword>
<feature type="region of interest" description="Disordered" evidence="11">
    <location>
        <begin position="136"/>
        <end position="278"/>
    </location>
</feature>
<dbReference type="Gene3D" id="3.30.40.10">
    <property type="entry name" value="Zinc/RING finger domain, C3HC4 (zinc finger)"/>
    <property type="match status" value="1"/>
</dbReference>
<feature type="region of interest" description="Disordered" evidence="11">
    <location>
        <begin position="1464"/>
        <end position="1528"/>
    </location>
</feature>
<name>A0A9P7Z309_9HELO</name>
<comment type="subcellular location">
    <subcellularLocation>
        <location evidence="1">Nucleus</location>
    </subcellularLocation>
</comment>
<feature type="region of interest" description="Disordered" evidence="11">
    <location>
        <begin position="1"/>
        <end position="85"/>
    </location>
</feature>
<dbReference type="GO" id="GO:0003677">
    <property type="term" value="F:DNA binding"/>
    <property type="evidence" value="ECO:0007669"/>
    <property type="project" value="TreeGrafter"/>
</dbReference>
<evidence type="ECO:0000256" key="6">
    <source>
        <dbReference type="ARBA" id="ARBA00022801"/>
    </source>
</evidence>
<dbReference type="PROSITE" id="PS51194">
    <property type="entry name" value="HELICASE_CTER"/>
    <property type="match status" value="1"/>
</dbReference>
<dbReference type="InterPro" id="IPR027417">
    <property type="entry name" value="P-loop_NTPase"/>
</dbReference>
<keyword evidence="8" id="KW-0067">ATP-binding</keyword>
<dbReference type="InterPro" id="IPR016197">
    <property type="entry name" value="Chromo-like_dom_sf"/>
</dbReference>
<dbReference type="GO" id="GO:0005524">
    <property type="term" value="F:ATP binding"/>
    <property type="evidence" value="ECO:0007669"/>
    <property type="project" value="UniProtKB-KW"/>
</dbReference>
<dbReference type="CDD" id="cd18660">
    <property type="entry name" value="CD1_tandem"/>
    <property type="match status" value="1"/>
</dbReference>
<dbReference type="Pfam" id="PF00176">
    <property type="entry name" value="SNF2-rel_dom"/>
    <property type="match status" value="1"/>
</dbReference>
<evidence type="ECO:0000256" key="7">
    <source>
        <dbReference type="ARBA" id="ARBA00022833"/>
    </source>
</evidence>
<feature type="region of interest" description="Disordered" evidence="11">
    <location>
        <begin position="1319"/>
        <end position="1339"/>
    </location>
</feature>
<evidence type="ECO:0000259" key="12">
    <source>
        <dbReference type="PROSITE" id="PS50016"/>
    </source>
</evidence>
<dbReference type="CDD" id="cd17919">
    <property type="entry name" value="DEXHc_Snf"/>
    <property type="match status" value="1"/>
</dbReference>
<dbReference type="CDD" id="cd18793">
    <property type="entry name" value="SF2_C_SNF"/>
    <property type="match status" value="1"/>
</dbReference>
<dbReference type="EMBL" id="MU253921">
    <property type="protein sequence ID" value="KAG9244217.1"/>
    <property type="molecule type" value="Genomic_DNA"/>
</dbReference>
<keyword evidence="7" id="KW-0862">Zinc</keyword>
<gene>
    <name evidence="15" type="ORF">BJ878DRAFT_507230</name>
</gene>
<keyword evidence="6" id="KW-0378">Hydrolase</keyword>
<feature type="region of interest" description="Disordered" evidence="11">
    <location>
        <begin position="1366"/>
        <end position="1424"/>
    </location>
</feature>
<protein>
    <submittedName>
        <fullName evidence="15">PHD/FYVE-zinc-finger like domain-containing protein</fullName>
    </submittedName>
</protein>
<keyword evidence="16" id="KW-1185">Reference proteome</keyword>
<dbReference type="PANTHER" id="PTHR45623:SF17">
    <property type="entry name" value="CHROMODOMAIN-HELICASE-DNA-BINDING PROTEIN 3-RELATED"/>
    <property type="match status" value="1"/>
</dbReference>
<evidence type="ECO:0000313" key="16">
    <source>
        <dbReference type="Proteomes" id="UP000887226"/>
    </source>
</evidence>
<dbReference type="CDD" id="cd15489">
    <property type="entry name" value="PHD_SF"/>
    <property type="match status" value="1"/>
</dbReference>
<evidence type="ECO:0000259" key="13">
    <source>
        <dbReference type="PROSITE" id="PS51192"/>
    </source>
</evidence>
<feature type="compositionally biased region" description="Low complexity" evidence="11">
    <location>
        <begin position="1494"/>
        <end position="1505"/>
    </location>
</feature>
<feature type="compositionally biased region" description="Basic and acidic residues" evidence="11">
    <location>
        <begin position="45"/>
        <end position="68"/>
    </location>
</feature>
<feature type="compositionally biased region" description="Acidic residues" evidence="11">
    <location>
        <begin position="1322"/>
        <end position="1333"/>
    </location>
</feature>
<dbReference type="Pfam" id="PF18585">
    <property type="entry name" value="zf-CCCH_6"/>
    <property type="match status" value="1"/>
</dbReference>
<dbReference type="InterPro" id="IPR014001">
    <property type="entry name" value="Helicase_ATP-bd"/>
</dbReference>
<reference evidence="15" key="1">
    <citation type="journal article" date="2021" name="IMA Fungus">
        <title>Genomic characterization of three marine fungi, including Emericellopsis atlantica sp. nov. with signatures of a generalist lifestyle and marine biomass degradation.</title>
        <authorList>
            <person name="Hagestad O.C."/>
            <person name="Hou L."/>
            <person name="Andersen J.H."/>
            <person name="Hansen E.H."/>
            <person name="Altermark B."/>
            <person name="Li C."/>
            <person name="Kuhnert E."/>
            <person name="Cox R.J."/>
            <person name="Crous P.W."/>
            <person name="Spatafora J.W."/>
            <person name="Lail K."/>
            <person name="Amirebrahimi M."/>
            <person name="Lipzen A."/>
            <person name="Pangilinan J."/>
            <person name="Andreopoulos W."/>
            <person name="Hayes R.D."/>
            <person name="Ng V."/>
            <person name="Grigoriev I.V."/>
            <person name="Jackson S.A."/>
            <person name="Sutton T.D.S."/>
            <person name="Dobson A.D.W."/>
            <person name="Rama T."/>
        </authorList>
    </citation>
    <scope>NUCLEOTIDE SEQUENCE</scope>
    <source>
        <strain evidence="15">TRa3180A</strain>
    </source>
</reference>
<evidence type="ECO:0000313" key="15">
    <source>
        <dbReference type="EMBL" id="KAG9244217.1"/>
    </source>
</evidence>
<dbReference type="Gene3D" id="3.40.50.10810">
    <property type="entry name" value="Tandem AAA-ATPase domain"/>
    <property type="match status" value="1"/>
</dbReference>
<dbReference type="InterPro" id="IPR001965">
    <property type="entry name" value="Znf_PHD"/>
</dbReference>
<dbReference type="SUPFAM" id="SSF52540">
    <property type="entry name" value="P-loop containing nucleoside triphosphate hydrolases"/>
    <property type="match status" value="2"/>
</dbReference>
<keyword evidence="9" id="KW-0539">Nucleus</keyword>
<dbReference type="PROSITE" id="PS51192">
    <property type="entry name" value="HELICASE_ATP_BIND_1"/>
    <property type="match status" value="1"/>
</dbReference>
<evidence type="ECO:0000256" key="3">
    <source>
        <dbReference type="ARBA" id="ARBA00022723"/>
    </source>
</evidence>
<dbReference type="InterPro" id="IPR001650">
    <property type="entry name" value="Helicase_C-like"/>
</dbReference>
<feature type="region of interest" description="Disordered" evidence="11">
    <location>
        <begin position="320"/>
        <end position="361"/>
    </location>
</feature>
<dbReference type="PANTHER" id="PTHR45623">
    <property type="entry name" value="CHROMODOMAIN-HELICASE-DNA-BINDING PROTEIN 3-RELATED-RELATED"/>
    <property type="match status" value="1"/>
</dbReference>
<dbReference type="InterPro" id="IPR000330">
    <property type="entry name" value="SNF2_N"/>
</dbReference>
<dbReference type="GO" id="GO:0008270">
    <property type="term" value="F:zinc ion binding"/>
    <property type="evidence" value="ECO:0007669"/>
    <property type="project" value="UniProtKB-KW"/>
</dbReference>
<dbReference type="Proteomes" id="UP000887226">
    <property type="component" value="Unassembled WGS sequence"/>
</dbReference>
<dbReference type="InterPro" id="IPR056616">
    <property type="entry name" value="Chromo_MIT1"/>
</dbReference>
<organism evidence="15 16">
    <name type="scientific">Calycina marina</name>
    <dbReference type="NCBI Taxonomy" id="1763456"/>
    <lineage>
        <taxon>Eukaryota</taxon>
        <taxon>Fungi</taxon>
        <taxon>Dikarya</taxon>
        <taxon>Ascomycota</taxon>
        <taxon>Pezizomycotina</taxon>
        <taxon>Leotiomycetes</taxon>
        <taxon>Helotiales</taxon>
        <taxon>Pezizellaceae</taxon>
        <taxon>Calycina</taxon>
    </lineage>
</organism>
<comment type="caution">
    <text evidence="15">The sequence shown here is derived from an EMBL/GenBank/DDBJ whole genome shotgun (WGS) entry which is preliminary data.</text>
</comment>
<dbReference type="InterPro" id="IPR013083">
    <property type="entry name" value="Znf_RING/FYVE/PHD"/>
</dbReference>
<dbReference type="PROSITE" id="PS50016">
    <property type="entry name" value="ZF_PHD_2"/>
    <property type="match status" value="1"/>
</dbReference>
<evidence type="ECO:0000256" key="2">
    <source>
        <dbReference type="ARBA" id="ARBA00011353"/>
    </source>
</evidence>
<dbReference type="Gene3D" id="2.40.50.40">
    <property type="match status" value="1"/>
</dbReference>
<dbReference type="SMART" id="SM00487">
    <property type="entry name" value="DEXDc"/>
    <property type="match status" value="1"/>
</dbReference>
<dbReference type="Pfam" id="PF15446">
    <property type="entry name" value="zf-PHD-like"/>
    <property type="match status" value="1"/>
</dbReference>
<dbReference type="Pfam" id="PF00271">
    <property type="entry name" value="Helicase_C"/>
    <property type="match status" value="1"/>
</dbReference>
<feature type="compositionally biased region" description="Acidic residues" evidence="11">
    <location>
        <begin position="230"/>
        <end position="242"/>
    </location>
</feature>
<accession>A0A9P7Z309</accession>
<evidence type="ECO:0000256" key="11">
    <source>
        <dbReference type="SAM" id="MobiDB-lite"/>
    </source>
</evidence>
<evidence type="ECO:0000256" key="10">
    <source>
        <dbReference type="PROSITE-ProRule" id="PRU00146"/>
    </source>
</evidence>
<dbReference type="SMART" id="SM00490">
    <property type="entry name" value="HELICc"/>
    <property type="match status" value="1"/>
</dbReference>
<dbReference type="GO" id="GO:0000785">
    <property type="term" value="C:chromatin"/>
    <property type="evidence" value="ECO:0007669"/>
    <property type="project" value="TreeGrafter"/>
</dbReference>
<feature type="compositionally biased region" description="Polar residues" evidence="11">
    <location>
        <begin position="33"/>
        <end position="43"/>
    </location>
</feature>
<dbReference type="InterPro" id="IPR049730">
    <property type="entry name" value="SNF2/RAD54-like_C"/>
</dbReference>
<feature type="domain" description="Helicase C-terminal" evidence="14">
    <location>
        <begin position="1099"/>
        <end position="1251"/>
    </location>
</feature>
<dbReference type="GO" id="GO:0005634">
    <property type="term" value="C:nucleus"/>
    <property type="evidence" value="ECO:0007669"/>
    <property type="project" value="UniProtKB-SubCell"/>
</dbReference>
<evidence type="ECO:0000256" key="4">
    <source>
        <dbReference type="ARBA" id="ARBA00022741"/>
    </source>
</evidence>
<dbReference type="GO" id="GO:0016887">
    <property type="term" value="F:ATP hydrolysis activity"/>
    <property type="evidence" value="ECO:0007669"/>
    <property type="project" value="TreeGrafter"/>
</dbReference>